<organism evidence="2 3">
    <name type="scientific">Chaetomium strumarium</name>
    <dbReference type="NCBI Taxonomy" id="1170767"/>
    <lineage>
        <taxon>Eukaryota</taxon>
        <taxon>Fungi</taxon>
        <taxon>Dikarya</taxon>
        <taxon>Ascomycota</taxon>
        <taxon>Pezizomycotina</taxon>
        <taxon>Sordariomycetes</taxon>
        <taxon>Sordariomycetidae</taxon>
        <taxon>Sordariales</taxon>
        <taxon>Chaetomiaceae</taxon>
        <taxon>Chaetomium</taxon>
    </lineage>
</organism>
<evidence type="ECO:0000313" key="3">
    <source>
        <dbReference type="Proteomes" id="UP001273166"/>
    </source>
</evidence>
<sequence>MLLTIGEDKKFASNLAAHLGKALPQVQKATIETFNRVDREVEEAIQRALDELESKDGAGIEHKTAPLAKQVSRG</sequence>
<protein>
    <submittedName>
        <fullName evidence="2">Uncharacterized protein</fullName>
    </submittedName>
</protein>
<keyword evidence="3" id="KW-1185">Reference proteome</keyword>
<dbReference type="EMBL" id="JAUDZG010000003">
    <property type="protein sequence ID" value="KAK3307380.1"/>
    <property type="molecule type" value="Genomic_DNA"/>
</dbReference>
<gene>
    <name evidence="2" type="ORF">B0T15DRAFT_492860</name>
</gene>
<reference evidence="2" key="1">
    <citation type="journal article" date="2023" name="Mol. Phylogenet. Evol.">
        <title>Genome-scale phylogeny and comparative genomics of the fungal order Sordariales.</title>
        <authorList>
            <person name="Hensen N."/>
            <person name="Bonometti L."/>
            <person name="Westerberg I."/>
            <person name="Brannstrom I.O."/>
            <person name="Guillou S."/>
            <person name="Cros-Aarteil S."/>
            <person name="Calhoun S."/>
            <person name="Haridas S."/>
            <person name="Kuo A."/>
            <person name="Mondo S."/>
            <person name="Pangilinan J."/>
            <person name="Riley R."/>
            <person name="LaButti K."/>
            <person name="Andreopoulos B."/>
            <person name="Lipzen A."/>
            <person name="Chen C."/>
            <person name="Yan M."/>
            <person name="Daum C."/>
            <person name="Ng V."/>
            <person name="Clum A."/>
            <person name="Steindorff A."/>
            <person name="Ohm R.A."/>
            <person name="Martin F."/>
            <person name="Silar P."/>
            <person name="Natvig D.O."/>
            <person name="Lalanne C."/>
            <person name="Gautier V."/>
            <person name="Ament-Velasquez S.L."/>
            <person name="Kruys A."/>
            <person name="Hutchinson M.I."/>
            <person name="Powell A.J."/>
            <person name="Barry K."/>
            <person name="Miller A.N."/>
            <person name="Grigoriev I.V."/>
            <person name="Debuchy R."/>
            <person name="Gladieux P."/>
            <person name="Hiltunen Thoren M."/>
            <person name="Johannesson H."/>
        </authorList>
    </citation>
    <scope>NUCLEOTIDE SEQUENCE</scope>
    <source>
        <strain evidence="2">CBS 333.67</strain>
    </source>
</reference>
<accession>A0AAJ0GWZ5</accession>
<dbReference type="Gene3D" id="2.40.180.10">
    <property type="entry name" value="Catalase core domain"/>
    <property type="match status" value="1"/>
</dbReference>
<dbReference type="GeneID" id="87885717"/>
<reference evidence="2" key="2">
    <citation type="submission" date="2023-06" db="EMBL/GenBank/DDBJ databases">
        <authorList>
            <consortium name="Lawrence Berkeley National Laboratory"/>
            <person name="Mondo S.J."/>
            <person name="Hensen N."/>
            <person name="Bonometti L."/>
            <person name="Westerberg I."/>
            <person name="Brannstrom I.O."/>
            <person name="Guillou S."/>
            <person name="Cros-Aarteil S."/>
            <person name="Calhoun S."/>
            <person name="Haridas S."/>
            <person name="Kuo A."/>
            <person name="Pangilinan J."/>
            <person name="Riley R."/>
            <person name="Labutti K."/>
            <person name="Andreopoulos B."/>
            <person name="Lipzen A."/>
            <person name="Chen C."/>
            <person name="Yanf M."/>
            <person name="Daum C."/>
            <person name="Ng V."/>
            <person name="Clum A."/>
            <person name="Steindorff A."/>
            <person name="Ohm R."/>
            <person name="Martin F."/>
            <person name="Silar P."/>
            <person name="Natvig D."/>
            <person name="Lalanne C."/>
            <person name="Gautier V."/>
            <person name="Ament-Velasquez S.L."/>
            <person name="Kruys A."/>
            <person name="Hutchinson M.I."/>
            <person name="Powell A.J."/>
            <person name="Barry K."/>
            <person name="Miller A.N."/>
            <person name="Grigoriev I.V."/>
            <person name="Debuchy R."/>
            <person name="Gladieux P."/>
            <person name="Thoren M.H."/>
            <person name="Johannesson H."/>
        </authorList>
    </citation>
    <scope>NUCLEOTIDE SEQUENCE</scope>
    <source>
        <strain evidence="2">CBS 333.67</strain>
    </source>
</reference>
<dbReference type="Proteomes" id="UP001273166">
    <property type="component" value="Unassembled WGS sequence"/>
</dbReference>
<dbReference type="AlphaFoldDB" id="A0AAJ0GWZ5"/>
<proteinExistence type="predicted"/>
<feature type="compositionally biased region" description="Basic and acidic residues" evidence="1">
    <location>
        <begin position="55"/>
        <end position="64"/>
    </location>
</feature>
<feature type="region of interest" description="Disordered" evidence="1">
    <location>
        <begin position="55"/>
        <end position="74"/>
    </location>
</feature>
<comment type="caution">
    <text evidence="2">The sequence shown here is derived from an EMBL/GenBank/DDBJ whole genome shotgun (WGS) entry which is preliminary data.</text>
</comment>
<evidence type="ECO:0000256" key="1">
    <source>
        <dbReference type="SAM" id="MobiDB-lite"/>
    </source>
</evidence>
<name>A0AAJ0GWZ5_9PEZI</name>
<dbReference type="RefSeq" id="XP_062723160.1">
    <property type="nucleotide sequence ID" value="XM_062866888.1"/>
</dbReference>
<evidence type="ECO:0000313" key="2">
    <source>
        <dbReference type="EMBL" id="KAK3307380.1"/>
    </source>
</evidence>